<sequence>MEKERGILFVLSGPSGVGKGTVCKALREQKLDIQYSVSATTRKPREGERHGVEYFFKTKEEFLDMIENKQLLEWAEYVGNYYGTPIEYVNSTLDEGKDVILEIEVQGALQVKNIFPEGVFIFLTPPSLDELRSRIVGRGTETEDLINNRMSVAKEEIELMRHYDYSVVNDEIDAACNRIKAIITTEHCRVDRVRPKYEKILGDDK</sequence>
<dbReference type="Gene3D" id="3.30.63.10">
    <property type="entry name" value="Guanylate Kinase phosphate binding domain"/>
    <property type="match status" value="1"/>
</dbReference>
<dbReference type="CDD" id="cd00071">
    <property type="entry name" value="GMPK"/>
    <property type="match status" value="1"/>
</dbReference>
<dbReference type="FunFam" id="3.30.63.10:FF:000002">
    <property type="entry name" value="Guanylate kinase 1"/>
    <property type="match status" value="1"/>
</dbReference>
<proteinExistence type="inferred from homology"/>
<evidence type="ECO:0000313" key="15">
    <source>
        <dbReference type="Proteomes" id="UP000076623"/>
    </source>
</evidence>
<comment type="function">
    <text evidence="1 13">Essential for recycling GMP and indirectly, cGMP.</text>
</comment>
<keyword evidence="6 13" id="KW-0963">Cytoplasm</keyword>
<dbReference type="InterPro" id="IPR020590">
    <property type="entry name" value="Guanylate_kinase_CS"/>
</dbReference>
<organism evidence="14 15">
    <name type="scientific">Fictibacillus phosphorivorans</name>
    <dbReference type="NCBI Taxonomy" id="1221500"/>
    <lineage>
        <taxon>Bacteria</taxon>
        <taxon>Bacillati</taxon>
        <taxon>Bacillota</taxon>
        <taxon>Bacilli</taxon>
        <taxon>Bacillales</taxon>
        <taxon>Fictibacillaceae</taxon>
        <taxon>Fictibacillus</taxon>
    </lineage>
</organism>
<dbReference type="Proteomes" id="UP000076623">
    <property type="component" value="Chromosome"/>
</dbReference>
<evidence type="ECO:0000256" key="11">
    <source>
        <dbReference type="ARBA" id="ARBA00030128"/>
    </source>
</evidence>
<dbReference type="PROSITE" id="PS50052">
    <property type="entry name" value="GUANYLATE_KINASE_2"/>
    <property type="match status" value="1"/>
</dbReference>
<dbReference type="PANTHER" id="PTHR23117">
    <property type="entry name" value="GUANYLATE KINASE-RELATED"/>
    <property type="match status" value="1"/>
</dbReference>
<dbReference type="PANTHER" id="PTHR23117:SF13">
    <property type="entry name" value="GUANYLATE KINASE"/>
    <property type="match status" value="1"/>
</dbReference>
<evidence type="ECO:0000256" key="6">
    <source>
        <dbReference type="ARBA" id="ARBA00022490"/>
    </source>
</evidence>
<dbReference type="AlphaFoldDB" id="A0A160ILJ8"/>
<evidence type="ECO:0000256" key="12">
    <source>
        <dbReference type="ARBA" id="ARBA00048594"/>
    </source>
</evidence>
<feature type="binding site" evidence="13">
    <location>
        <begin position="13"/>
        <end position="20"/>
    </location>
    <ligand>
        <name>ATP</name>
        <dbReference type="ChEBI" id="CHEBI:30616"/>
    </ligand>
</feature>
<reference evidence="14 15" key="1">
    <citation type="submission" date="2016-04" db="EMBL/GenBank/DDBJ databases">
        <title>Complete genome sequence of Fictibacillus phosphorivorans G25-29, a strain toxic to nematodes.</title>
        <authorList>
            <person name="Zheng Z."/>
        </authorList>
    </citation>
    <scope>NUCLEOTIDE SEQUENCE [LARGE SCALE GENOMIC DNA]</scope>
    <source>
        <strain evidence="14 15">G25-29</strain>
    </source>
</reference>
<dbReference type="RefSeq" id="WP_066393532.1">
    <property type="nucleotide sequence ID" value="NZ_CP015378.1"/>
</dbReference>
<evidence type="ECO:0000256" key="5">
    <source>
        <dbReference type="ARBA" id="ARBA00016296"/>
    </source>
</evidence>
<evidence type="ECO:0000256" key="2">
    <source>
        <dbReference type="ARBA" id="ARBA00004496"/>
    </source>
</evidence>
<evidence type="ECO:0000256" key="4">
    <source>
        <dbReference type="ARBA" id="ARBA00012961"/>
    </source>
</evidence>
<keyword evidence="9 13" id="KW-0418">Kinase</keyword>
<dbReference type="SUPFAM" id="SSF52540">
    <property type="entry name" value="P-loop containing nucleoside triphosphate hydrolases"/>
    <property type="match status" value="1"/>
</dbReference>
<evidence type="ECO:0000256" key="8">
    <source>
        <dbReference type="ARBA" id="ARBA00022741"/>
    </source>
</evidence>
<dbReference type="FunFam" id="3.40.50.300:FF:000855">
    <property type="entry name" value="Guanylate kinase"/>
    <property type="match status" value="1"/>
</dbReference>
<keyword evidence="8 13" id="KW-0547">Nucleotide-binding</keyword>
<dbReference type="STRING" id="1221500.ABE65_008345"/>
<gene>
    <name evidence="13" type="primary">gmk</name>
    <name evidence="14" type="ORF">ABE65_008345</name>
</gene>
<dbReference type="OrthoDB" id="9808150at2"/>
<evidence type="ECO:0000256" key="10">
    <source>
        <dbReference type="ARBA" id="ARBA00022840"/>
    </source>
</evidence>
<dbReference type="EMBL" id="CP015378">
    <property type="protein sequence ID" value="ANC76807.1"/>
    <property type="molecule type" value="Genomic_DNA"/>
</dbReference>
<dbReference type="SMART" id="SM00072">
    <property type="entry name" value="GuKc"/>
    <property type="match status" value="1"/>
</dbReference>
<evidence type="ECO:0000313" key="14">
    <source>
        <dbReference type="EMBL" id="ANC76807.1"/>
    </source>
</evidence>
<dbReference type="Pfam" id="PF00625">
    <property type="entry name" value="Guanylate_kin"/>
    <property type="match status" value="1"/>
</dbReference>
<keyword evidence="7 13" id="KW-0808">Transferase</keyword>
<evidence type="ECO:0000256" key="7">
    <source>
        <dbReference type="ARBA" id="ARBA00022679"/>
    </source>
</evidence>
<dbReference type="KEGG" id="fpn:ABE65_008345"/>
<comment type="subcellular location">
    <subcellularLocation>
        <location evidence="2 13">Cytoplasm</location>
    </subcellularLocation>
</comment>
<dbReference type="PROSITE" id="PS00856">
    <property type="entry name" value="GUANYLATE_KINASE_1"/>
    <property type="match status" value="1"/>
</dbReference>
<evidence type="ECO:0000256" key="13">
    <source>
        <dbReference type="HAMAP-Rule" id="MF_00328"/>
    </source>
</evidence>
<dbReference type="InterPro" id="IPR017665">
    <property type="entry name" value="Guanylate_kinase"/>
</dbReference>
<dbReference type="HAMAP" id="MF_00328">
    <property type="entry name" value="Guanylate_kinase"/>
    <property type="match status" value="1"/>
</dbReference>
<dbReference type="EC" id="2.7.4.8" evidence="4 13"/>
<dbReference type="InterPro" id="IPR008145">
    <property type="entry name" value="GK/Ca_channel_bsu"/>
</dbReference>
<dbReference type="GO" id="GO:0004385">
    <property type="term" value="F:GMP kinase activity"/>
    <property type="evidence" value="ECO:0007669"/>
    <property type="project" value="UniProtKB-UniRule"/>
</dbReference>
<evidence type="ECO:0000256" key="9">
    <source>
        <dbReference type="ARBA" id="ARBA00022777"/>
    </source>
</evidence>
<name>A0A160ILJ8_9BACL</name>
<evidence type="ECO:0000256" key="3">
    <source>
        <dbReference type="ARBA" id="ARBA00005790"/>
    </source>
</evidence>
<keyword evidence="10 13" id="KW-0067">ATP-binding</keyword>
<keyword evidence="15" id="KW-1185">Reference proteome</keyword>
<dbReference type="NCBIfam" id="TIGR03263">
    <property type="entry name" value="guanyl_kin"/>
    <property type="match status" value="1"/>
</dbReference>
<comment type="catalytic activity">
    <reaction evidence="12 13">
        <text>GMP + ATP = GDP + ADP</text>
        <dbReference type="Rhea" id="RHEA:20780"/>
        <dbReference type="ChEBI" id="CHEBI:30616"/>
        <dbReference type="ChEBI" id="CHEBI:58115"/>
        <dbReference type="ChEBI" id="CHEBI:58189"/>
        <dbReference type="ChEBI" id="CHEBI:456216"/>
        <dbReference type="EC" id="2.7.4.8"/>
    </reaction>
</comment>
<dbReference type="Gene3D" id="3.40.50.300">
    <property type="entry name" value="P-loop containing nucleotide triphosphate hydrolases"/>
    <property type="match status" value="2"/>
</dbReference>
<evidence type="ECO:0000256" key="1">
    <source>
        <dbReference type="ARBA" id="ARBA00003531"/>
    </source>
</evidence>
<protein>
    <recommendedName>
        <fullName evidence="5 13">Guanylate kinase</fullName>
        <ecNumber evidence="4 13">2.7.4.8</ecNumber>
    </recommendedName>
    <alternativeName>
        <fullName evidence="11 13">GMP kinase</fullName>
    </alternativeName>
</protein>
<dbReference type="GO" id="GO:0005524">
    <property type="term" value="F:ATP binding"/>
    <property type="evidence" value="ECO:0007669"/>
    <property type="project" value="UniProtKB-UniRule"/>
</dbReference>
<dbReference type="InterPro" id="IPR008144">
    <property type="entry name" value="Guanylate_kin-like_dom"/>
</dbReference>
<dbReference type="GO" id="GO:0005829">
    <property type="term" value="C:cytosol"/>
    <property type="evidence" value="ECO:0007669"/>
    <property type="project" value="TreeGrafter"/>
</dbReference>
<comment type="similarity">
    <text evidence="3 13">Belongs to the guanylate kinase family.</text>
</comment>
<dbReference type="InterPro" id="IPR027417">
    <property type="entry name" value="P-loop_NTPase"/>
</dbReference>
<accession>A0A160ILJ8</accession>